<dbReference type="Proteomes" id="UP000768646">
    <property type="component" value="Unassembled WGS sequence"/>
</dbReference>
<proteinExistence type="predicted"/>
<name>A0ACB7CEG7_9ASCO</name>
<evidence type="ECO:0000313" key="2">
    <source>
        <dbReference type="Proteomes" id="UP000768646"/>
    </source>
</evidence>
<dbReference type="EMBL" id="JABTEG010000002">
    <property type="protein sequence ID" value="KAG4305775.1"/>
    <property type="molecule type" value="Genomic_DNA"/>
</dbReference>
<gene>
    <name evidence="1" type="ORF">PORY_000685</name>
</gene>
<evidence type="ECO:0000313" key="1">
    <source>
        <dbReference type="EMBL" id="KAG4305775.1"/>
    </source>
</evidence>
<sequence>MDFRIGSSSLPFYIERSCSPGLDGPNLAYNLDVVDWINQKKGNTAREAAMIIVHKVNDRGPLVPMLALSLLDVCVKNCGYRFHLQVSTKEFLNKLVRRFPERPPCRLSRIQIRILQTIAEWNQTLCLTSRYKEDLMNIRDMHQLLLFKGYMFPEIQHDSASVLNTPDVRSVEELEKEDRETQSAKLQELVRRGTPADLVEANKLMKILAGYDTGMKNNYRAKIAEDIEKIRRKTLLLQEMFKTSTKDAIYKSDIYEDLIFSIKDAQPKIQKILEQEKDDTNAISKLLELNDMINNTILQYEKVFRKKKVDAEESSVDTSNESSVKNDVSLISFEDEPNLEKQPCHEKYGKSDLNDLLGLSFDDNFANVSHKVNKKTQSDAKFVSLMDESLSNFDNDKLDVVPKSQTNQSFDSSFDLQCDTHYTNVKFNSMFDHISDVDSDEQKIVNISVLDSPDLVIHFFITRKNNMSNSSIMIRAEFSNKSFTDTISSLDFKMAVPSTILLKMEPQRGMVIKPSQRNGITQLVTIFGAKSVTDDLKLKWKALYYLGNNLMERSGSIDYIPSI</sequence>
<reference evidence="1 2" key="1">
    <citation type="journal article" date="2021" name="Commun. Biol.">
        <title>Genomic insights into the host specific adaptation of the Pneumocystis genus.</title>
        <authorList>
            <person name="Cisse O.H."/>
            <person name="Ma L."/>
            <person name="Dekker J.P."/>
            <person name="Khil P.P."/>
            <person name="Youn J.-H."/>
            <person name="Brenchley J.M."/>
            <person name="Blair R."/>
            <person name="Pahar B."/>
            <person name="Chabe M."/>
            <person name="Van Rompay K.K.A."/>
            <person name="Keesler R."/>
            <person name="Sukura A."/>
            <person name="Hirsch V."/>
            <person name="Kutty G."/>
            <person name="Liu Y."/>
            <person name="Peng L."/>
            <person name="Chen J."/>
            <person name="Song J."/>
            <person name="Weissenbacher-Lang C."/>
            <person name="Xu J."/>
            <person name="Upham N.S."/>
            <person name="Stajich J.E."/>
            <person name="Cuomo C.A."/>
            <person name="Cushion M.T."/>
            <person name="Kovacs J.A."/>
        </authorList>
    </citation>
    <scope>NUCLEOTIDE SEQUENCE [LARGE SCALE GENOMIC DNA]</scope>
    <source>
        <strain evidence="1 2">RABM</strain>
    </source>
</reference>
<accession>A0ACB7CEG7</accession>
<organism evidence="1 2">
    <name type="scientific">Pneumocystis oryctolagi</name>
    <dbReference type="NCBI Taxonomy" id="42067"/>
    <lineage>
        <taxon>Eukaryota</taxon>
        <taxon>Fungi</taxon>
        <taxon>Dikarya</taxon>
        <taxon>Ascomycota</taxon>
        <taxon>Taphrinomycotina</taxon>
        <taxon>Pneumocystomycetes</taxon>
        <taxon>Pneumocystaceae</taxon>
        <taxon>Pneumocystis</taxon>
    </lineage>
</organism>
<protein>
    <submittedName>
        <fullName evidence="1">Uncharacterized protein</fullName>
    </submittedName>
</protein>
<keyword evidence="2" id="KW-1185">Reference proteome</keyword>
<comment type="caution">
    <text evidence="1">The sequence shown here is derived from an EMBL/GenBank/DDBJ whole genome shotgun (WGS) entry which is preliminary data.</text>
</comment>